<sequence length="45" mass="4839">MIAGQLELIREIEDARRSAGAHLSAVRTILTAQRANASVYLDVTG</sequence>
<keyword evidence="2" id="KW-1185">Reference proteome</keyword>
<proteinExistence type="predicted"/>
<accession>A0ABY7NC80</accession>
<dbReference type="RefSeq" id="WP_281534715.1">
    <property type="nucleotide sequence ID" value="NZ_CP075584.1"/>
</dbReference>
<protein>
    <submittedName>
        <fullName evidence="1">Uncharacterized protein</fullName>
    </submittedName>
</protein>
<evidence type="ECO:0000313" key="2">
    <source>
        <dbReference type="Proteomes" id="UP001212421"/>
    </source>
</evidence>
<gene>
    <name evidence="1" type="ORF">KIV56_00260</name>
</gene>
<dbReference type="Proteomes" id="UP001212421">
    <property type="component" value="Chromosome"/>
</dbReference>
<evidence type="ECO:0000313" key="1">
    <source>
        <dbReference type="EMBL" id="WBM80096.1"/>
    </source>
</evidence>
<dbReference type="EMBL" id="CP075584">
    <property type="protein sequence ID" value="WBM80096.1"/>
    <property type="molecule type" value="Genomic_DNA"/>
</dbReference>
<organism evidence="1 2">
    <name type="scientific">Cryobacterium breve</name>
    <dbReference type="NCBI Taxonomy" id="1259258"/>
    <lineage>
        <taxon>Bacteria</taxon>
        <taxon>Bacillati</taxon>
        <taxon>Actinomycetota</taxon>
        <taxon>Actinomycetes</taxon>
        <taxon>Micrococcales</taxon>
        <taxon>Microbacteriaceae</taxon>
        <taxon>Cryobacterium</taxon>
    </lineage>
</organism>
<reference evidence="1 2" key="1">
    <citation type="submission" date="2021-05" db="EMBL/GenBank/DDBJ databases">
        <authorList>
            <person name="Kumar R."/>
            <person name="Kumar A."/>
            <person name="Mukhia S."/>
        </authorList>
    </citation>
    <scope>NUCLEOTIDE SEQUENCE [LARGE SCALE GENOMIC DNA]</scope>
    <source>
        <strain evidence="1 2">ERMR7:08</strain>
    </source>
</reference>
<name>A0ABY7NC80_9MICO</name>